<dbReference type="InterPro" id="IPR045535">
    <property type="entry name" value="ThsA_Macro"/>
</dbReference>
<accession>A0A415EXT1</accession>
<keyword evidence="1" id="KW-0812">Transmembrane</keyword>
<sequence length="300" mass="34737">MLKMKNFFSRFWLDRAFITRSSCKWVGCIYTICGFLSVWFSFSDYLPKDWTFWYKLLLSIGVLLGISIICCIVVTWFTLSQTKKVVLTSNSGYKVYVQYGDMYSSSIVSANYEERRNIVVSVNRCFDTIVDNDLVSDKTQHGRVMNKMYAKGLYTPDTLNEKIQEKLRGEHYVDLTRTNKSKGNTFRYDVGTIAEIQGDNPIIYFFLGLTKFDSHFMASTSKDEFVLAIQKLIDYCNTRSQGYPIIMPLIGSNLARTDISQKDILKYLIQAFKINREKISADIHIVIWKGDKDKISIHNL</sequence>
<dbReference type="Proteomes" id="UP000286211">
    <property type="component" value="Unassembled WGS sequence"/>
</dbReference>
<dbReference type="EMBL" id="QRNB01000099">
    <property type="protein sequence ID" value="RHK08100.1"/>
    <property type="molecule type" value="Genomic_DNA"/>
</dbReference>
<gene>
    <name evidence="3" type="ORF">DW079_13345</name>
</gene>
<comment type="caution">
    <text evidence="3">The sequence shown here is derived from an EMBL/GenBank/DDBJ whole genome shotgun (WGS) entry which is preliminary data.</text>
</comment>
<protein>
    <recommendedName>
        <fullName evidence="2">Thoeris protein ThsA Macro domain-containing protein</fullName>
    </recommendedName>
</protein>
<feature type="domain" description="Thoeris protein ThsA Macro" evidence="2">
    <location>
        <begin position="97"/>
        <end position="287"/>
    </location>
</feature>
<keyword evidence="1" id="KW-0472">Membrane</keyword>
<dbReference type="AlphaFoldDB" id="A0A415EXT1"/>
<evidence type="ECO:0000256" key="1">
    <source>
        <dbReference type="SAM" id="Phobius"/>
    </source>
</evidence>
<evidence type="ECO:0000313" key="3">
    <source>
        <dbReference type="EMBL" id="RHK08100.1"/>
    </source>
</evidence>
<feature type="transmembrane region" description="Helical" evidence="1">
    <location>
        <begin position="52"/>
        <end position="79"/>
    </location>
</feature>
<keyword evidence="1" id="KW-1133">Transmembrane helix</keyword>
<name>A0A415EXT1_9BACT</name>
<dbReference type="Pfam" id="PF20016">
    <property type="entry name" value="ThsA_Macro"/>
    <property type="match status" value="1"/>
</dbReference>
<feature type="transmembrane region" description="Helical" evidence="1">
    <location>
        <begin position="21"/>
        <end position="40"/>
    </location>
</feature>
<proteinExistence type="predicted"/>
<reference evidence="3 4" key="1">
    <citation type="submission" date="2018-08" db="EMBL/GenBank/DDBJ databases">
        <title>A genome reference for cultivated species of the human gut microbiota.</title>
        <authorList>
            <person name="Zou Y."/>
            <person name="Xue W."/>
            <person name="Luo G."/>
        </authorList>
    </citation>
    <scope>NUCLEOTIDE SEQUENCE [LARGE SCALE GENOMIC DNA]</scope>
    <source>
        <strain evidence="3 4">AF46-2NS</strain>
    </source>
</reference>
<evidence type="ECO:0000259" key="2">
    <source>
        <dbReference type="Pfam" id="PF20016"/>
    </source>
</evidence>
<evidence type="ECO:0000313" key="4">
    <source>
        <dbReference type="Proteomes" id="UP000286211"/>
    </source>
</evidence>
<organism evidence="3 4">
    <name type="scientific">Segatella copri</name>
    <dbReference type="NCBI Taxonomy" id="165179"/>
    <lineage>
        <taxon>Bacteria</taxon>
        <taxon>Pseudomonadati</taxon>
        <taxon>Bacteroidota</taxon>
        <taxon>Bacteroidia</taxon>
        <taxon>Bacteroidales</taxon>
        <taxon>Prevotellaceae</taxon>
        <taxon>Segatella</taxon>
    </lineage>
</organism>